<evidence type="ECO:0000256" key="1">
    <source>
        <dbReference type="ARBA" id="ARBA00004123"/>
    </source>
</evidence>
<dbReference type="AlphaFoldDB" id="A0AAE8MYK1"/>
<comment type="caution">
    <text evidence="9">The sequence shown here is derived from an EMBL/GenBank/DDBJ whole genome shotgun (WGS) entry which is preliminary data.</text>
</comment>
<reference evidence="9" key="1">
    <citation type="submission" date="2018-03" db="EMBL/GenBank/DDBJ databases">
        <authorList>
            <person name="Guldener U."/>
        </authorList>
    </citation>
    <scope>NUCLEOTIDE SEQUENCE</scope>
</reference>
<sequence>MLDYDGIHDAAGYSGDIALTLPATPVDGLEAQVRLLEDDLRKLINNRPNLNDAVYQDSFATFFTCATFHKLLTLFFRRRQLLARMIHWPTFNPATVDPGLLLAIALCGAAYSHHSVEPFDYAATASKLHQLAEKYIFRRMKRCPASDASPAALEVCQAAYLVVFLQLSGSDYDARRRAITKRHPALVDAIRRLGMLKRTTASPTHNADWHAFVYKESCIKLVTWTLFTDGLLALFFNSPPSMTVSEMSIDLPCSDGLWDADCPSSFEEEENEEKQTLQPLCIKEVMEELLGDDWDDTIAAAYGRLSVFSLYSVIGGGFPGFRPTSISAYKSQLTSAE</sequence>
<keyword evidence="2" id="KW-0479">Metal-binding</keyword>
<name>A0AAE8MYK1_9PEZI</name>
<dbReference type="Pfam" id="PF04082">
    <property type="entry name" value="Fungal_trans"/>
    <property type="match status" value="1"/>
</dbReference>
<feature type="domain" description="Xylanolytic transcriptional activator regulatory" evidence="8">
    <location>
        <begin position="73"/>
        <end position="291"/>
    </location>
</feature>
<dbReference type="InterPro" id="IPR007219">
    <property type="entry name" value="XnlR_reg_dom"/>
</dbReference>
<proteinExistence type="predicted"/>
<dbReference type="Proteomes" id="UP001187682">
    <property type="component" value="Unassembled WGS sequence"/>
</dbReference>
<dbReference type="GO" id="GO:0006351">
    <property type="term" value="P:DNA-templated transcription"/>
    <property type="evidence" value="ECO:0007669"/>
    <property type="project" value="InterPro"/>
</dbReference>
<evidence type="ECO:0000256" key="4">
    <source>
        <dbReference type="ARBA" id="ARBA00022771"/>
    </source>
</evidence>
<organism evidence="9 10">
    <name type="scientific">Cephalotrichum gorgonifer</name>
    <dbReference type="NCBI Taxonomy" id="2041049"/>
    <lineage>
        <taxon>Eukaryota</taxon>
        <taxon>Fungi</taxon>
        <taxon>Dikarya</taxon>
        <taxon>Ascomycota</taxon>
        <taxon>Pezizomycotina</taxon>
        <taxon>Sordariomycetes</taxon>
        <taxon>Hypocreomycetidae</taxon>
        <taxon>Microascales</taxon>
        <taxon>Microascaceae</taxon>
        <taxon>Cephalotrichum</taxon>
    </lineage>
</organism>
<keyword evidence="3" id="KW-0677">Repeat</keyword>
<dbReference type="PANTHER" id="PTHR40626:SF1">
    <property type="entry name" value="TRANSCRIPTION FACTOR WITH C2H2 AND ZN(2)-CYS(6) DNA BINDING DOMAIN (EUROFUNG)"/>
    <property type="match status" value="1"/>
</dbReference>
<dbReference type="CDD" id="cd12148">
    <property type="entry name" value="fungal_TF_MHR"/>
    <property type="match status" value="1"/>
</dbReference>
<evidence type="ECO:0000256" key="6">
    <source>
        <dbReference type="ARBA" id="ARBA00023242"/>
    </source>
</evidence>
<keyword evidence="7" id="KW-0175">Coiled coil</keyword>
<feature type="coiled-coil region" evidence="7">
    <location>
        <begin position="26"/>
        <end position="53"/>
    </location>
</feature>
<evidence type="ECO:0000256" key="7">
    <source>
        <dbReference type="SAM" id="Coils"/>
    </source>
</evidence>
<evidence type="ECO:0000256" key="3">
    <source>
        <dbReference type="ARBA" id="ARBA00022737"/>
    </source>
</evidence>
<evidence type="ECO:0000256" key="2">
    <source>
        <dbReference type="ARBA" id="ARBA00022723"/>
    </source>
</evidence>
<gene>
    <name evidence="9" type="ORF">DNG_04274</name>
</gene>
<dbReference type="EMBL" id="ONZQ02000005">
    <property type="protein sequence ID" value="SPO01601.1"/>
    <property type="molecule type" value="Genomic_DNA"/>
</dbReference>
<evidence type="ECO:0000256" key="5">
    <source>
        <dbReference type="ARBA" id="ARBA00022833"/>
    </source>
</evidence>
<evidence type="ECO:0000313" key="10">
    <source>
        <dbReference type="Proteomes" id="UP001187682"/>
    </source>
</evidence>
<dbReference type="GO" id="GO:0005634">
    <property type="term" value="C:nucleus"/>
    <property type="evidence" value="ECO:0007669"/>
    <property type="project" value="UniProtKB-SubCell"/>
</dbReference>
<keyword evidence="10" id="KW-1185">Reference proteome</keyword>
<keyword evidence="4" id="KW-0863">Zinc-finger</keyword>
<dbReference type="GO" id="GO:0000785">
    <property type="term" value="C:chromatin"/>
    <property type="evidence" value="ECO:0007669"/>
    <property type="project" value="TreeGrafter"/>
</dbReference>
<protein>
    <recommendedName>
        <fullName evidence="8">Xylanolytic transcriptional activator regulatory domain-containing protein</fullName>
    </recommendedName>
</protein>
<evidence type="ECO:0000313" key="9">
    <source>
        <dbReference type="EMBL" id="SPO01601.1"/>
    </source>
</evidence>
<accession>A0AAE8MYK1</accession>
<dbReference type="GO" id="GO:0000978">
    <property type="term" value="F:RNA polymerase II cis-regulatory region sequence-specific DNA binding"/>
    <property type="evidence" value="ECO:0007669"/>
    <property type="project" value="InterPro"/>
</dbReference>
<keyword evidence="6" id="KW-0539">Nucleus</keyword>
<dbReference type="InterPro" id="IPR051059">
    <property type="entry name" value="VerF-like"/>
</dbReference>
<keyword evidence="5" id="KW-0862">Zinc</keyword>
<evidence type="ECO:0000259" key="8">
    <source>
        <dbReference type="Pfam" id="PF04082"/>
    </source>
</evidence>
<dbReference type="GO" id="GO:0000981">
    <property type="term" value="F:DNA-binding transcription factor activity, RNA polymerase II-specific"/>
    <property type="evidence" value="ECO:0007669"/>
    <property type="project" value="InterPro"/>
</dbReference>
<dbReference type="PANTHER" id="PTHR40626">
    <property type="entry name" value="MIP31509P"/>
    <property type="match status" value="1"/>
</dbReference>
<dbReference type="GO" id="GO:0008270">
    <property type="term" value="F:zinc ion binding"/>
    <property type="evidence" value="ECO:0007669"/>
    <property type="project" value="UniProtKB-KW"/>
</dbReference>
<comment type="subcellular location">
    <subcellularLocation>
        <location evidence="1">Nucleus</location>
    </subcellularLocation>
</comment>